<feature type="region of interest" description="Disordered" evidence="1">
    <location>
        <begin position="1"/>
        <end position="56"/>
    </location>
</feature>
<sequence length="68" mass="7777">MRRVRRDRLRDGVSRTGPPRRPRRRRGPRPSPPRHRPRCRRPPPTRSSIPCSRRSSVVPAALAALAAP</sequence>
<keyword evidence="3" id="KW-1185">Reference proteome</keyword>
<dbReference type="Proteomes" id="UP000245444">
    <property type="component" value="Chromosome"/>
</dbReference>
<evidence type="ECO:0000313" key="2">
    <source>
        <dbReference type="EMBL" id="AWN49944.1"/>
    </source>
</evidence>
<gene>
    <name evidence="2" type="ORF">DK419_08770</name>
</gene>
<evidence type="ECO:0000256" key="1">
    <source>
        <dbReference type="SAM" id="MobiDB-lite"/>
    </source>
</evidence>
<dbReference type="KEGG" id="mtea:DK419_08770"/>
<organism evidence="2 3">
    <name type="scientific">Methylobacterium terrae</name>
    <dbReference type="NCBI Taxonomy" id="2202827"/>
    <lineage>
        <taxon>Bacteria</taxon>
        <taxon>Pseudomonadati</taxon>
        <taxon>Pseudomonadota</taxon>
        <taxon>Alphaproteobacteria</taxon>
        <taxon>Hyphomicrobiales</taxon>
        <taxon>Methylobacteriaceae</taxon>
        <taxon>Methylobacterium</taxon>
    </lineage>
</organism>
<accession>A0A2U8WUF0</accession>
<proteinExistence type="predicted"/>
<reference evidence="2 3" key="1">
    <citation type="submission" date="2018-05" db="EMBL/GenBank/DDBJ databases">
        <title>Complete Genome Sequence of Methylobacterium sp. 17Sr1-28.</title>
        <authorList>
            <person name="Srinivasan S."/>
        </authorList>
    </citation>
    <scope>NUCLEOTIDE SEQUENCE [LARGE SCALE GENOMIC DNA]</scope>
    <source>
        <strain evidence="2 3">17Sr1-28</strain>
    </source>
</reference>
<dbReference type="EMBL" id="CP029553">
    <property type="protein sequence ID" value="AWN49944.1"/>
    <property type="molecule type" value="Genomic_DNA"/>
</dbReference>
<feature type="compositionally biased region" description="Low complexity" evidence="1">
    <location>
        <begin position="46"/>
        <end position="56"/>
    </location>
</feature>
<feature type="compositionally biased region" description="Basic residues" evidence="1">
    <location>
        <begin position="18"/>
        <end position="43"/>
    </location>
</feature>
<evidence type="ECO:0000313" key="3">
    <source>
        <dbReference type="Proteomes" id="UP000245444"/>
    </source>
</evidence>
<dbReference type="AlphaFoldDB" id="A0A2U8WUF0"/>
<protein>
    <submittedName>
        <fullName evidence="2">Uncharacterized protein</fullName>
    </submittedName>
</protein>
<name>A0A2U8WUF0_9HYPH</name>